<organism evidence="2 3">
    <name type="scientific">Lasiosphaeria miniovina</name>
    <dbReference type="NCBI Taxonomy" id="1954250"/>
    <lineage>
        <taxon>Eukaryota</taxon>
        <taxon>Fungi</taxon>
        <taxon>Dikarya</taxon>
        <taxon>Ascomycota</taxon>
        <taxon>Pezizomycotina</taxon>
        <taxon>Sordariomycetes</taxon>
        <taxon>Sordariomycetidae</taxon>
        <taxon>Sordariales</taxon>
        <taxon>Lasiosphaeriaceae</taxon>
        <taxon>Lasiosphaeria</taxon>
    </lineage>
</organism>
<evidence type="ECO:0008006" key="4">
    <source>
        <dbReference type="Google" id="ProtNLM"/>
    </source>
</evidence>
<accession>A0AA40ED66</accession>
<evidence type="ECO:0000256" key="1">
    <source>
        <dbReference type="SAM" id="MobiDB-lite"/>
    </source>
</evidence>
<proteinExistence type="predicted"/>
<protein>
    <recommendedName>
        <fullName evidence="4">C2H2-type domain-containing protein</fullName>
    </recommendedName>
</protein>
<dbReference type="RefSeq" id="XP_060301963.1">
    <property type="nucleotide sequence ID" value="XM_060440762.1"/>
</dbReference>
<dbReference type="GeneID" id="85324032"/>
<gene>
    <name evidence="2" type="ORF">B0T26DRAFT_682811</name>
</gene>
<sequence>MEHTGSGMPPLTPLAMGPHDTSTFTVDDYSYPIDGSTQSIPKGETDGCFVDQTQTHFFVHSSQDGVINREPGSSYRKRRAPEEFERPYIYGWEDCDKRYGTFTHLNHHVEAKGHGKRRESKGEGSLPN</sequence>
<dbReference type="AlphaFoldDB" id="A0AA40ED66"/>
<keyword evidence="3" id="KW-1185">Reference proteome</keyword>
<feature type="region of interest" description="Disordered" evidence="1">
    <location>
        <begin position="108"/>
        <end position="128"/>
    </location>
</feature>
<comment type="caution">
    <text evidence="2">The sequence shown here is derived from an EMBL/GenBank/DDBJ whole genome shotgun (WGS) entry which is preliminary data.</text>
</comment>
<name>A0AA40ED66_9PEZI</name>
<reference evidence="2" key="1">
    <citation type="submission" date="2023-06" db="EMBL/GenBank/DDBJ databases">
        <title>Genome-scale phylogeny and comparative genomics of the fungal order Sordariales.</title>
        <authorList>
            <consortium name="Lawrence Berkeley National Laboratory"/>
            <person name="Hensen N."/>
            <person name="Bonometti L."/>
            <person name="Westerberg I."/>
            <person name="Brannstrom I.O."/>
            <person name="Guillou S."/>
            <person name="Cros-Aarteil S."/>
            <person name="Calhoun S."/>
            <person name="Haridas S."/>
            <person name="Kuo A."/>
            <person name="Mondo S."/>
            <person name="Pangilinan J."/>
            <person name="Riley R."/>
            <person name="LaButti K."/>
            <person name="Andreopoulos B."/>
            <person name="Lipzen A."/>
            <person name="Chen C."/>
            <person name="Yanf M."/>
            <person name="Daum C."/>
            <person name="Ng V."/>
            <person name="Clum A."/>
            <person name="Steindorff A."/>
            <person name="Ohm R."/>
            <person name="Martin F."/>
            <person name="Silar P."/>
            <person name="Natvig D."/>
            <person name="Lalanne C."/>
            <person name="Gautier V."/>
            <person name="Ament-velasquez S.L."/>
            <person name="Kruys A."/>
            <person name="Hutchinson M.I."/>
            <person name="Powell A.J."/>
            <person name="Barry K."/>
            <person name="Miller A.N."/>
            <person name="Grigoriev I.V."/>
            <person name="Debuchy R."/>
            <person name="Gladieux P."/>
            <person name="Thoren M.H."/>
            <person name="Johannesson H."/>
        </authorList>
    </citation>
    <scope>NUCLEOTIDE SEQUENCE</scope>
    <source>
        <strain evidence="2">SMH2392-1A</strain>
    </source>
</reference>
<evidence type="ECO:0000313" key="2">
    <source>
        <dbReference type="EMBL" id="KAK0733086.1"/>
    </source>
</evidence>
<evidence type="ECO:0000313" key="3">
    <source>
        <dbReference type="Proteomes" id="UP001172101"/>
    </source>
</evidence>
<dbReference type="Proteomes" id="UP001172101">
    <property type="component" value="Unassembled WGS sequence"/>
</dbReference>
<dbReference type="EMBL" id="JAUIRO010000001">
    <property type="protein sequence ID" value="KAK0733086.1"/>
    <property type="molecule type" value="Genomic_DNA"/>
</dbReference>